<proteinExistence type="predicted"/>
<accession>A0A345PK18</accession>
<dbReference type="AlphaFoldDB" id="A0A345PK18"/>
<dbReference type="Proteomes" id="UP000253908">
    <property type="component" value="Chromosome"/>
</dbReference>
<reference evidence="2" key="1">
    <citation type="submission" date="2017-11" db="EMBL/GenBank/DDBJ databases">
        <authorList>
            <person name="Zhu W."/>
        </authorList>
    </citation>
    <scope>NUCLEOTIDE SEQUENCE [LARGE SCALE GENOMIC DNA]</scope>
    <source>
        <strain evidence="2">160</strain>
    </source>
</reference>
<dbReference type="KEGG" id="ocn:CUC15_16020"/>
<dbReference type="EMBL" id="CP024848">
    <property type="protein sequence ID" value="AXI10348.1"/>
    <property type="molecule type" value="Genomic_DNA"/>
</dbReference>
<keyword evidence="2" id="KW-1185">Reference proteome</keyword>
<sequence>MVLNNKDKNKYTEKERENISVKSEINRNSLLDIDHKASGDSVNEHRTLESANASIAEDIIKQTFNNS</sequence>
<dbReference type="RefSeq" id="WP_114917634.1">
    <property type="nucleotide sequence ID" value="NZ_CP024848.1"/>
</dbReference>
<evidence type="ECO:0000313" key="2">
    <source>
        <dbReference type="Proteomes" id="UP000253908"/>
    </source>
</evidence>
<name>A0A345PK18_9BACI</name>
<gene>
    <name evidence="1" type="ORF">CUC15_16020</name>
</gene>
<protein>
    <submittedName>
        <fullName evidence="1">Uncharacterized protein</fullName>
    </submittedName>
</protein>
<organism evidence="1 2">
    <name type="scientific">Oceanobacillus zhaokaii</name>
    <dbReference type="NCBI Taxonomy" id="2052660"/>
    <lineage>
        <taxon>Bacteria</taxon>
        <taxon>Bacillati</taxon>
        <taxon>Bacillota</taxon>
        <taxon>Bacilli</taxon>
        <taxon>Bacillales</taxon>
        <taxon>Bacillaceae</taxon>
        <taxon>Oceanobacillus</taxon>
    </lineage>
</organism>
<dbReference type="OrthoDB" id="2970389at2"/>
<evidence type="ECO:0000313" key="1">
    <source>
        <dbReference type="EMBL" id="AXI10348.1"/>
    </source>
</evidence>